<comment type="caution">
    <text evidence="1">The sequence shown here is derived from an EMBL/GenBank/DDBJ whole genome shotgun (WGS) entry which is preliminary data.</text>
</comment>
<feature type="non-terminal residue" evidence="1">
    <location>
        <position position="1"/>
    </location>
</feature>
<name>A0A2G9YDZ4_9BACT</name>
<gene>
    <name evidence="1" type="ORF">COX44_00085</name>
</gene>
<sequence length="115" mass="13513">LKEKGEEGLKKLEEELEKLGYPIKYKGIKTLGYYPAGLRALSLLVIKKVFNFDDEKIKEIGFFGTKISLIIKFFTRYVFSFQKVFFKEAPKIWREHWTIGEMAPVELNEEKNTQS</sequence>
<organism evidence="1 2">
    <name type="scientific">Candidatus Portnoybacteria bacterium CG23_combo_of_CG06-09_8_20_14_all_37_13</name>
    <dbReference type="NCBI Taxonomy" id="1974819"/>
    <lineage>
        <taxon>Bacteria</taxon>
        <taxon>Candidatus Portnoyibacteriota</taxon>
    </lineage>
</organism>
<dbReference type="Proteomes" id="UP000231480">
    <property type="component" value="Unassembled WGS sequence"/>
</dbReference>
<protein>
    <submittedName>
        <fullName evidence="1">Uncharacterized protein</fullName>
    </submittedName>
</protein>
<dbReference type="AlphaFoldDB" id="A0A2G9YDZ4"/>
<dbReference type="EMBL" id="PCRH01000004">
    <property type="protein sequence ID" value="PIP17392.1"/>
    <property type="molecule type" value="Genomic_DNA"/>
</dbReference>
<accession>A0A2G9YDZ4</accession>
<reference evidence="1 2" key="1">
    <citation type="submission" date="2017-09" db="EMBL/GenBank/DDBJ databases">
        <title>Depth-based differentiation of microbial function through sediment-hosted aquifers and enrichment of novel symbionts in the deep terrestrial subsurface.</title>
        <authorList>
            <person name="Probst A.J."/>
            <person name="Ladd B."/>
            <person name="Jarett J.K."/>
            <person name="Geller-Mcgrath D.E."/>
            <person name="Sieber C.M."/>
            <person name="Emerson J.B."/>
            <person name="Anantharaman K."/>
            <person name="Thomas B.C."/>
            <person name="Malmstrom R."/>
            <person name="Stieglmeier M."/>
            <person name="Klingl A."/>
            <person name="Woyke T."/>
            <person name="Ryan C.M."/>
            <person name="Banfield J.F."/>
        </authorList>
    </citation>
    <scope>NUCLEOTIDE SEQUENCE [LARGE SCALE GENOMIC DNA]</scope>
    <source>
        <strain evidence="1">CG23_combo_of_CG06-09_8_20_14_all_37_13</strain>
    </source>
</reference>
<evidence type="ECO:0000313" key="2">
    <source>
        <dbReference type="Proteomes" id="UP000231480"/>
    </source>
</evidence>
<evidence type="ECO:0000313" key="1">
    <source>
        <dbReference type="EMBL" id="PIP17392.1"/>
    </source>
</evidence>
<proteinExistence type="predicted"/>